<dbReference type="AlphaFoldDB" id="A0A2H0TKC4"/>
<dbReference type="InterPro" id="IPR036412">
    <property type="entry name" value="HAD-like_sf"/>
</dbReference>
<dbReference type="InterPro" id="IPR041492">
    <property type="entry name" value="HAD_2"/>
</dbReference>
<dbReference type="InterPro" id="IPR023214">
    <property type="entry name" value="HAD_sf"/>
</dbReference>
<organism evidence="1 2">
    <name type="scientific">Candidatus Nealsonbacteria bacterium CG10_big_fil_rev_8_21_14_0_10_36_228</name>
    <dbReference type="NCBI Taxonomy" id="1974708"/>
    <lineage>
        <taxon>Bacteria</taxon>
        <taxon>Candidatus Nealsoniibacteriota</taxon>
    </lineage>
</organism>
<evidence type="ECO:0000313" key="2">
    <source>
        <dbReference type="Proteomes" id="UP000237006"/>
    </source>
</evidence>
<dbReference type="SFLD" id="SFLDS00003">
    <property type="entry name" value="Haloacid_Dehalogenase"/>
    <property type="match status" value="1"/>
</dbReference>
<dbReference type="PANTHER" id="PTHR43434">
    <property type="entry name" value="PHOSPHOGLYCOLATE PHOSPHATASE"/>
    <property type="match status" value="1"/>
</dbReference>
<dbReference type="PANTHER" id="PTHR43434:SF1">
    <property type="entry name" value="PHOSPHOGLYCOLATE PHOSPHATASE"/>
    <property type="match status" value="1"/>
</dbReference>
<dbReference type="SUPFAM" id="SSF56784">
    <property type="entry name" value="HAD-like"/>
    <property type="match status" value="1"/>
</dbReference>
<dbReference type="Gene3D" id="3.40.50.1000">
    <property type="entry name" value="HAD superfamily/HAD-like"/>
    <property type="match status" value="1"/>
</dbReference>
<proteinExistence type="predicted"/>
<dbReference type="InterPro" id="IPR023198">
    <property type="entry name" value="PGP-like_dom2"/>
</dbReference>
<dbReference type="GO" id="GO:0006281">
    <property type="term" value="P:DNA repair"/>
    <property type="evidence" value="ECO:0007669"/>
    <property type="project" value="TreeGrafter"/>
</dbReference>
<dbReference type="EMBL" id="PFCI01000017">
    <property type="protein sequence ID" value="PIR72217.1"/>
    <property type="molecule type" value="Genomic_DNA"/>
</dbReference>
<accession>A0A2H0TKC4</accession>
<name>A0A2H0TKC4_9BACT</name>
<gene>
    <name evidence="1" type="ORF">COU41_00700</name>
</gene>
<dbReference type="Proteomes" id="UP000237006">
    <property type="component" value="Unassembled WGS sequence"/>
</dbReference>
<reference evidence="2" key="1">
    <citation type="submission" date="2017-09" db="EMBL/GenBank/DDBJ databases">
        <title>Depth-based differentiation of microbial function through sediment-hosted aquifers and enrichment of novel symbionts in the deep terrestrial subsurface.</title>
        <authorList>
            <person name="Probst A.J."/>
            <person name="Ladd B."/>
            <person name="Jarett J.K."/>
            <person name="Geller-Mcgrath D.E."/>
            <person name="Sieber C.M.K."/>
            <person name="Emerson J.B."/>
            <person name="Anantharaman K."/>
            <person name="Thomas B.C."/>
            <person name="Malmstrom R."/>
            <person name="Stieglmeier M."/>
            <person name="Klingl A."/>
            <person name="Woyke T."/>
            <person name="Ryan C.M."/>
            <person name="Banfield J.F."/>
        </authorList>
    </citation>
    <scope>NUCLEOTIDE SEQUENCE [LARGE SCALE GENOMIC DNA]</scope>
</reference>
<evidence type="ECO:0000313" key="1">
    <source>
        <dbReference type="EMBL" id="PIR72217.1"/>
    </source>
</evidence>
<dbReference type="InterPro" id="IPR050155">
    <property type="entry name" value="HAD-like_hydrolase_sf"/>
</dbReference>
<protein>
    <recommendedName>
        <fullName evidence="3">HAD family hydrolase</fullName>
    </recommendedName>
</protein>
<evidence type="ECO:0008006" key="3">
    <source>
        <dbReference type="Google" id="ProtNLM"/>
    </source>
</evidence>
<dbReference type="GO" id="GO:0008967">
    <property type="term" value="F:phosphoglycolate phosphatase activity"/>
    <property type="evidence" value="ECO:0007669"/>
    <property type="project" value="TreeGrafter"/>
</dbReference>
<dbReference type="Pfam" id="PF13419">
    <property type="entry name" value="HAD_2"/>
    <property type="match status" value="1"/>
</dbReference>
<dbReference type="Gene3D" id="1.10.150.240">
    <property type="entry name" value="Putative phosphatase, domain 2"/>
    <property type="match status" value="1"/>
</dbReference>
<sequence>MVKDRNQKILLRIVQEWKINQKPEYRGFRCAKCQKYIHKAWHHWLKTAGFKTPVHFCNSCEKKFKLLKIKKNYKTFTCDKCGKKMYKAWHVWTKKDNVLSEDHFCKKCGEKLKFGKGIKGIIYDLDGTIISTIKLHESAWLYAGRKFNITISREMLLNQSGISNEAAAKMMLPNNKKHLAKKFIAAKVKYVMENANQVVLFPSIIKTISQLFKSGYKVWICTSTPKNFVIKILDNFSELRKLLRHNIIWRKMYKREKPSPDVLNLVIKKMNLAKSQVYYIGDAFSDYKTARRAKVKFIYFCPNLKKRDSRISKSIPTISSHKHVFEITRRK</sequence>
<dbReference type="SFLD" id="SFLDG01129">
    <property type="entry name" value="C1.5:_HAD__Beta-PGM__Phosphata"/>
    <property type="match status" value="1"/>
</dbReference>
<comment type="caution">
    <text evidence="1">The sequence shown here is derived from an EMBL/GenBank/DDBJ whole genome shotgun (WGS) entry which is preliminary data.</text>
</comment>